<dbReference type="EMBL" id="JAIZAY010000022">
    <property type="protein sequence ID" value="KAJ8021005.1"/>
    <property type="molecule type" value="Genomic_DNA"/>
</dbReference>
<sequence>MSKVYTLNLAIDNCFSLTTQVRVNRPRGCSLVTLINLLINLREMSIQSLKERKLASLD</sequence>
<reference evidence="1" key="1">
    <citation type="submission" date="2021-10" db="EMBL/GenBank/DDBJ databases">
        <title>Tropical sea cucumber genome reveals ecological adaptation and Cuvierian tubules defense mechanism.</title>
        <authorList>
            <person name="Chen T."/>
        </authorList>
    </citation>
    <scope>NUCLEOTIDE SEQUENCE</scope>
    <source>
        <strain evidence="1">Nanhai2018</strain>
        <tissue evidence="1">Muscle</tissue>
    </source>
</reference>
<proteinExistence type="predicted"/>
<organism evidence="1 2">
    <name type="scientific">Holothuria leucospilota</name>
    <name type="common">Black long sea cucumber</name>
    <name type="synonym">Mertensiothuria leucospilota</name>
    <dbReference type="NCBI Taxonomy" id="206669"/>
    <lineage>
        <taxon>Eukaryota</taxon>
        <taxon>Metazoa</taxon>
        <taxon>Echinodermata</taxon>
        <taxon>Eleutherozoa</taxon>
        <taxon>Echinozoa</taxon>
        <taxon>Holothuroidea</taxon>
        <taxon>Aspidochirotacea</taxon>
        <taxon>Aspidochirotida</taxon>
        <taxon>Holothuriidae</taxon>
        <taxon>Holothuria</taxon>
    </lineage>
</organism>
<keyword evidence="2" id="KW-1185">Reference proteome</keyword>
<evidence type="ECO:0000313" key="2">
    <source>
        <dbReference type="Proteomes" id="UP001152320"/>
    </source>
</evidence>
<dbReference type="AlphaFoldDB" id="A0A9Q1BBW3"/>
<name>A0A9Q1BBW3_HOLLE</name>
<evidence type="ECO:0000313" key="1">
    <source>
        <dbReference type="EMBL" id="KAJ8021005.1"/>
    </source>
</evidence>
<comment type="caution">
    <text evidence="1">The sequence shown here is derived from an EMBL/GenBank/DDBJ whole genome shotgun (WGS) entry which is preliminary data.</text>
</comment>
<gene>
    <name evidence="1" type="ORF">HOLleu_40755</name>
</gene>
<dbReference type="Proteomes" id="UP001152320">
    <property type="component" value="Chromosome 22"/>
</dbReference>
<protein>
    <submittedName>
        <fullName evidence="1">Uncharacterized protein</fullName>
    </submittedName>
</protein>
<accession>A0A9Q1BBW3</accession>